<proteinExistence type="predicted"/>
<sequence>MGMDVFGSRDEVGRVSKQGNGAMGGSVWETRMRMDQLRGGIKVFGLLELDEEERVSNMFNRRSEKRDDGGGEEETGAISDSSSTIPTRRAGASGGRRRTWKPQHGTFEGPIHVTAQKPERDRSESTNGPAKVDSAESRRGKLDFLQKSGQKMEMFDSGSLKQFGGSPGKAAAIHSKKKLTPKNHDRPKKSLNHAGQFRSGPQVLGINNGVNVEEDEKFFDIKEVSVPEQKPKTTVLEENTVCASLFSKKTIKPISDSAIRHKHPNPSAFSDHPAVHPKESPADASDGSMHDPKRHTILQNLSDLVMWKCLPKSVIAFGLGTLIIISSSCMSVANICFISAISYLGLVCLSAIFLYRSFIWRDFIDIADTLLLSELGEEEAHRLTKLALPYFNGFAGQLRAMIYGEPAITLKLAVVLFVLARCGSFITMWNMIKLGFFGAFTIPKLWSLYSTQLADQGRYWIHASKITWDSCPQKEAVAAVVLILVLGFSCNITRIWAGFMLLVFVRYYQQSLVRNDCSKINGGAEEKWSSKKL</sequence>
<keyword evidence="5 6" id="KW-0472">Membrane</keyword>
<evidence type="ECO:0000256" key="5">
    <source>
        <dbReference type="ARBA" id="ARBA00023136"/>
    </source>
</evidence>
<feature type="transmembrane region" description="Helical" evidence="6">
    <location>
        <begin position="408"/>
        <end position="432"/>
    </location>
</feature>
<keyword evidence="2 6" id="KW-0812">Transmembrane</keyword>
<feature type="domain" description="Reticulon" evidence="8">
    <location>
        <begin position="301"/>
        <end position="453"/>
    </location>
</feature>
<feature type="transmembrane region" description="Helical" evidence="6">
    <location>
        <begin position="476"/>
        <end position="505"/>
    </location>
</feature>
<feature type="region of interest" description="Disordered" evidence="7">
    <location>
        <begin position="157"/>
        <end position="203"/>
    </location>
</feature>
<dbReference type="InterPro" id="IPR044647">
    <property type="entry name" value="RTNLB17/18/21"/>
</dbReference>
<evidence type="ECO:0000256" key="2">
    <source>
        <dbReference type="ARBA" id="ARBA00022692"/>
    </source>
</evidence>
<dbReference type="PANTHER" id="PTHR46626:SF1">
    <property type="entry name" value="RETICULON-LIKE PROTEIN B21"/>
    <property type="match status" value="1"/>
</dbReference>
<feature type="region of interest" description="Disordered" evidence="7">
    <location>
        <begin position="58"/>
        <end position="140"/>
    </location>
</feature>
<protein>
    <recommendedName>
        <fullName evidence="6">Reticulon-like protein</fullName>
    </recommendedName>
</protein>
<dbReference type="PANTHER" id="PTHR46626">
    <property type="entry name" value="RETICULON-LIKE PROTEIN B17"/>
    <property type="match status" value="1"/>
</dbReference>
<accession>A0AAN7K7D3</accession>
<evidence type="ECO:0000256" key="3">
    <source>
        <dbReference type="ARBA" id="ARBA00022824"/>
    </source>
</evidence>
<dbReference type="GO" id="GO:0005789">
    <property type="term" value="C:endoplasmic reticulum membrane"/>
    <property type="evidence" value="ECO:0007669"/>
    <property type="project" value="UniProtKB-SubCell"/>
</dbReference>
<reference evidence="9 10" key="1">
    <citation type="journal article" date="2023" name="Hortic Res">
        <title>Pangenome of water caltrop reveals structural variations and asymmetric subgenome divergence after allopolyploidization.</title>
        <authorList>
            <person name="Zhang X."/>
            <person name="Chen Y."/>
            <person name="Wang L."/>
            <person name="Yuan Y."/>
            <person name="Fang M."/>
            <person name="Shi L."/>
            <person name="Lu R."/>
            <person name="Comes H.P."/>
            <person name="Ma Y."/>
            <person name="Chen Y."/>
            <person name="Huang G."/>
            <person name="Zhou Y."/>
            <person name="Zheng Z."/>
            <person name="Qiu Y."/>
        </authorList>
    </citation>
    <scope>NUCLEOTIDE SEQUENCE [LARGE SCALE GENOMIC DNA]</scope>
    <source>
        <tissue evidence="9">Roots</tissue>
    </source>
</reference>
<comment type="subcellular location">
    <subcellularLocation>
        <location evidence="1 6">Endoplasmic reticulum membrane</location>
        <topology evidence="1 6">Multi-pass membrane protein</topology>
    </subcellularLocation>
</comment>
<evidence type="ECO:0000256" key="1">
    <source>
        <dbReference type="ARBA" id="ARBA00004477"/>
    </source>
</evidence>
<evidence type="ECO:0000256" key="4">
    <source>
        <dbReference type="ARBA" id="ARBA00022989"/>
    </source>
</evidence>
<evidence type="ECO:0000313" key="9">
    <source>
        <dbReference type="EMBL" id="KAK4762045.1"/>
    </source>
</evidence>
<dbReference type="Proteomes" id="UP001345219">
    <property type="component" value="Chromosome 23"/>
</dbReference>
<keyword evidence="4 6" id="KW-1133">Transmembrane helix</keyword>
<keyword evidence="3 6" id="KW-0256">Endoplasmic reticulum</keyword>
<dbReference type="InterPro" id="IPR003388">
    <property type="entry name" value="Reticulon"/>
</dbReference>
<evidence type="ECO:0000259" key="8">
    <source>
        <dbReference type="PROSITE" id="PS50845"/>
    </source>
</evidence>
<dbReference type="PROSITE" id="PS50845">
    <property type="entry name" value="RETICULON"/>
    <property type="match status" value="1"/>
</dbReference>
<name>A0AAN7K7D3_9MYRT</name>
<gene>
    <name evidence="9" type="ORF">SAY87_029929</name>
</gene>
<feature type="region of interest" description="Disordered" evidence="7">
    <location>
        <begin position="1"/>
        <end position="22"/>
    </location>
</feature>
<evidence type="ECO:0000256" key="6">
    <source>
        <dbReference type="RuleBase" id="RU363132"/>
    </source>
</evidence>
<dbReference type="Pfam" id="PF02453">
    <property type="entry name" value="Reticulon"/>
    <property type="match status" value="1"/>
</dbReference>
<feature type="region of interest" description="Disordered" evidence="7">
    <location>
        <begin position="256"/>
        <end position="290"/>
    </location>
</feature>
<feature type="compositionally biased region" description="Basic residues" evidence="7">
    <location>
        <begin position="174"/>
        <end position="191"/>
    </location>
</feature>
<dbReference type="AlphaFoldDB" id="A0AAN7K7D3"/>
<comment type="caution">
    <text evidence="9">The sequence shown here is derived from an EMBL/GenBank/DDBJ whole genome shotgun (WGS) entry which is preliminary data.</text>
</comment>
<evidence type="ECO:0000313" key="10">
    <source>
        <dbReference type="Proteomes" id="UP001345219"/>
    </source>
</evidence>
<evidence type="ECO:0000256" key="7">
    <source>
        <dbReference type="SAM" id="MobiDB-lite"/>
    </source>
</evidence>
<organism evidence="9 10">
    <name type="scientific">Trapa incisa</name>
    <dbReference type="NCBI Taxonomy" id="236973"/>
    <lineage>
        <taxon>Eukaryota</taxon>
        <taxon>Viridiplantae</taxon>
        <taxon>Streptophyta</taxon>
        <taxon>Embryophyta</taxon>
        <taxon>Tracheophyta</taxon>
        <taxon>Spermatophyta</taxon>
        <taxon>Magnoliopsida</taxon>
        <taxon>eudicotyledons</taxon>
        <taxon>Gunneridae</taxon>
        <taxon>Pentapetalae</taxon>
        <taxon>rosids</taxon>
        <taxon>malvids</taxon>
        <taxon>Myrtales</taxon>
        <taxon>Lythraceae</taxon>
        <taxon>Trapa</taxon>
    </lineage>
</organism>
<feature type="transmembrane region" description="Helical" evidence="6">
    <location>
        <begin position="332"/>
        <end position="355"/>
    </location>
</feature>
<dbReference type="EMBL" id="JAXIOK010000009">
    <property type="protein sequence ID" value="KAK4762045.1"/>
    <property type="molecule type" value="Genomic_DNA"/>
</dbReference>
<keyword evidence="10" id="KW-1185">Reference proteome</keyword>
<feature type="transmembrane region" description="Helical" evidence="6">
    <location>
        <begin position="309"/>
        <end position="326"/>
    </location>
</feature>